<dbReference type="EMBL" id="SPUK01000011">
    <property type="protein sequence ID" value="TQV93635.1"/>
    <property type="molecule type" value="Genomic_DNA"/>
</dbReference>
<keyword evidence="2" id="KW-1185">Reference proteome</keyword>
<accession>A0A545UVZ8</accession>
<evidence type="ECO:0000313" key="1">
    <source>
        <dbReference type="EMBL" id="TQV93635.1"/>
    </source>
</evidence>
<sequence>MINTTKDVGEWSDRTLKDRCVSSRALIRLVAVQDTIHCHLGPGVAVEVDGLVPDSWCSVGHFFCAMGSILVLAPRTQNHIGSEEAQSALCFAHVEVRRIWEGLVCAWSPWVRILVSYIDGNSPISSVGVYWACLALSRGVCPRPMVPRPWCRWPALCNGVQKMPLQLMSEDIAVLERKCNGLAGELSCQHRLGPRRQWDLIGCWCANVSWCICTHDGRG</sequence>
<comment type="caution">
    <text evidence="1">The sequence shown here is derived from an EMBL/GenBank/DDBJ whole genome shotgun (WGS) entry which is preliminary data.</text>
</comment>
<dbReference type="AlphaFoldDB" id="A0A545UVZ8"/>
<evidence type="ECO:0000313" key="2">
    <source>
        <dbReference type="Proteomes" id="UP000315783"/>
    </source>
</evidence>
<name>A0A545UVZ8_9HYPO</name>
<reference evidence="1 2" key="1">
    <citation type="journal article" date="2019" name="Appl. Microbiol. Biotechnol.">
        <title>Genome sequence of Isaria javanica and comparative genome analysis insights into family S53 peptidase evolution in fungal entomopathogens.</title>
        <authorList>
            <person name="Lin R."/>
            <person name="Zhang X."/>
            <person name="Xin B."/>
            <person name="Zou M."/>
            <person name="Gao Y."/>
            <person name="Qin F."/>
            <person name="Hu Q."/>
            <person name="Xie B."/>
            <person name="Cheng X."/>
        </authorList>
    </citation>
    <scope>NUCLEOTIDE SEQUENCE [LARGE SCALE GENOMIC DNA]</scope>
    <source>
        <strain evidence="1 2">IJ1G</strain>
    </source>
</reference>
<proteinExistence type="predicted"/>
<dbReference type="Proteomes" id="UP000315783">
    <property type="component" value="Unassembled WGS sequence"/>
</dbReference>
<protein>
    <submittedName>
        <fullName evidence="1">Uncharacterized protein</fullName>
    </submittedName>
</protein>
<organism evidence="1 2">
    <name type="scientific">Cordyceps javanica</name>
    <dbReference type="NCBI Taxonomy" id="43265"/>
    <lineage>
        <taxon>Eukaryota</taxon>
        <taxon>Fungi</taxon>
        <taxon>Dikarya</taxon>
        <taxon>Ascomycota</taxon>
        <taxon>Pezizomycotina</taxon>
        <taxon>Sordariomycetes</taxon>
        <taxon>Hypocreomycetidae</taxon>
        <taxon>Hypocreales</taxon>
        <taxon>Cordycipitaceae</taxon>
        <taxon>Cordyceps</taxon>
    </lineage>
</organism>
<gene>
    <name evidence="1" type="ORF">IF1G_07367</name>
</gene>